<evidence type="ECO:0000259" key="1">
    <source>
        <dbReference type="Pfam" id="PF05697"/>
    </source>
</evidence>
<dbReference type="Pfam" id="PF05697">
    <property type="entry name" value="Trigger_N"/>
    <property type="match status" value="1"/>
</dbReference>
<dbReference type="GO" id="GO:0043335">
    <property type="term" value="P:protein unfolding"/>
    <property type="evidence" value="ECO:0007669"/>
    <property type="project" value="TreeGrafter"/>
</dbReference>
<name>A0A9D9NJ85_9BACT</name>
<dbReference type="EMBL" id="JADIMC010000004">
    <property type="protein sequence ID" value="MBO8475385.1"/>
    <property type="molecule type" value="Genomic_DNA"/>
</dbReference>
<comment type="caution">
    <text evidence="2">The sequence shown here is derived from an EMBL/GenBank/DDBJ whole genome shotgun (WGS) entry which is preliminary data.</text>
</comment>
<dbReference type="Gene3D" id="3.30.70.1050">
    <property type="entry name" value="Trigger factor ribosome-binding domain"/>
    <property type="match status" value="1"/>
</dbReference>
<dbReference type="InterPro" id="IPR005215">
    <property type="entry name" value="Trig_fac"/>
</dbReference>
<feature type="domain" description="Trigger factor ribosome-binding bacterial" evidence="1">
    <location>
        <begin position="1"/>
        <end position="143"/>
    </location>
</feature>
<dbReference type="SUPFAM" id="SSF109998">
    <property type="entry name" value="Triger factor/SurA peptide-binding domain-like"/>
    <property type="match status" value="1"/>
</dbReference>
<dbReference type="Gene3D" id="1.10.3120.10">
    <property type="entry name" value="Trigger factor, C-terminal domain"/>
    <property type="match status" value="1"/>
</dbReference>
<proteinExistence type="predicted"/>
<organism evidence="2 3">
    <name type="scientific">Candidatus Limisoma faecipullorum</name>
    <dbReference type="NCBI Taxonomy" id="2840854"/>
    <lineage>
        <taxon>Bacteria</taxon>
        <taxon>Pseudomonadati</taxon>
        <taxon>Bacteroidota</taxon>
        <taxon>Bacteroidia</taxon>
        <taxon>Bacteroidales</taxon>
        <taxon>Candidatus Limisoma</taxon>
    </lineage>
</organism>
<dbReference type="Proteomes" id="UP000823598">
    <property type="component" value="Unassembled WGS sequence"/>
</dbReference>
<dbReference type="PANTHER" id="PTHR30560:SF3">
    <property type="entry name" value="TRIGGER FACTOR-LIKE PROTEIN TIG, CHLOROPLASTIC"/>
    <property type="match status" value="1"/>
</dbReference>
<evidence type="ECO:0000313" key="2">
    <source>
        <dbReference type="EMBL" id="MBO8475385.1"/>
    </source>
</evidence>
<dbReference type="GO" id="GO:0003755">
    <property type="term" value="F:peptidyl-prolyl cis-trans isomerase activity"/>
    <property type="evidence" value="ECO:0007669"/>
    <property type="project" value="TreeGrafter"/>
</dbReference>
<dbReference type="PANTHER" id="PTHR30560">
    <property type="entry name" value="TRIGGER FACTOR CHAPERONE AND PEPTIDYL-PROLYL CIS/TRANS ISOMERASE"/>
    <property type="match status" value="1"/>
</dbReference>
<dbReference type="InterPro" id="IPR027304">
    <property type="entry name" value="Trigger_fact/SurA_dom_sf"/>
</dbReference>
<evidence type="ECO:0000313" key="3">
    <source>
        <dbReference type="Proteomes" id="UP000823598"/>
    </source>
</evidence>
<dbReference type="GO" id="GO:0044183">
    <property type="term" value="F:protein folding chaperone"/>
    <property type="evidence" value="ECO:0007669"/>
    <property type="project" value="TreeGrafter"/>
</dbReference>
<reference evidence="2" key="2">
    <citation type="journal article" date="2021" name="PeerJ">
        <title>Extensive microbial diversity within the chicken gut microbiome revealed by metagenomics and culture.</title>
        <authorList>
            <person name="Gilroy R."/>
            <person name="Ravi A."/>
            <person name="Getino M."/>
            <person name="Pursley I."/>
            <person name="Horton D.L."/>
            <person name="Alikhan N.F."/>
            <person name="Baker D."/>
            <person name="Gharbi K."/>
            <person name="Hall N."/>
            <person name="Watson M."/>
            <person name="Adriaenssens E.M."/>
            <person name="Foster-Nyarko E."/>
            <person name="Jarju S."/>
            <person name="Secka A."/>
            <person name="Antonio M."/>
            <person name="Oren A."/>
            <person name="Chaudhuri R.R."/>
            <person name="La Ragione R."/>
            <person name="Hildebrand F."/>
            <person name="Pallen M.J."/>
        </authorList>
    </citation>
    <scope>NUCLEOTIDE SEQUENCE</scope>
    <source>
        <strain evidence="2">6919</strain>
    </source>
</reference>
<sequence>MNVTMEKNGNVSGVITVSLTEQDYKDKVKKDLKAIGQKHHIDGFRAGKVPEGLLRKMFGKQVLADVVNRETVDALFKYIEDNKLSILGEPLSANETKEVDFTQKDYSFSFEVGFAPEFDVVVNKDVTIPYYTIAVDDEMVKRQDDAFARRFGSQVPGDAVDASALVKGSVVELNADGTVKDGGISAESTIISMEYVAGTEERDKFMGKKVGDKVVFNPKAAGKGSVADVASMLNVDKEQAENVDSDFEFTIKEIIVLKLAEKNQEFFDGVFGKDVVKDEAAYFDKLKEMIANQLKLDSNYRFTIDARNVLSGKVGILELPAEFLKKWLKKTNEKINDGNVNEEYERMRPAAEWQLIKEKAVKNLGVKVEDADLQREAKMLASQQFAQYGMNNVPDEYIDKYAKDFLENKEYRQHLIEKAVDDKLFAAIKDNVTLDEKTVSVDEFNKLFAADVKE</sequence>
<reference evidence="2" key="1">
    <citation type="submission" date="2020-10" db="EMBL/GenBank/DDBJ databases">
        <authorList>
            <person name="Gilroy R."/>
        </authorList>
    </citation>
    <scope>NUCLEOTIDE SEQUENCE</scope>
    <source>
        <strain evidence="2">6919</strain>
    </source>
</reference>
<dbReference type="GO" id="GO:0051083">
    <property type="term" value="P:'de novo' cotranslational protein folding"/>
    <property type="evidence" value="ECO:0007669"/>
    <property type="project" value="TreeGrafter"/>
</dbReference>
<dbReference type="AlphaFoldDB" id="A0A9D9NJ85"/>
<dbReference type="InterPro" id="IPR036611">
    <property type="entry name" value="Trigger_fac_ribosome-bd_sf"/>
</dbReference>
<gene>
    <name evidence="2" type="ORF">IAB88_00140</name>
</gene>
<dbReference type="InterPro" id="IPR008881">
    <property type="entry name" value="Trigger_fac_ribosome-bd_bac"/>
</dbReference>
<protein>
    <submittedName>
        <fullName evidence="2">Trigger factor</fullName>
    </submittedName>
</protein>
<accession>A0A9D9NJ85</accession>
<dbReference type="GO" id="GO:0043022">
    <property type="term" value="F:ribosome binding"/>
    <property type="evidence" value="ECO:0007669"/>
    <property type="project" value="TreeGrafter"/>
</dbReference>
<dbReference type="SUPFAM" id="SSF102735">
    <property type="entry name" value="Trigger factor ribosome-binding domain"/>
    <property type="match status" value="1"/>
</dbReference>
<dbReference type="GO" id="GO:0015031">
    <property type="term" value="P:protein transport"/>
    <property type="evidence" value="ECO:0007669"/>
    <property type="project" value="InterPro"/>
</dbReference>
<dbReference type="InterPro" id="IPR037041">
    <property type="entry name" value="Trigger_fac_C_sf"/>
</dbReference>